<reference evidence="3" key="1">
    <citation type="journal article" date="2023" name="Proc. Natl. Acad. Sci. U.S.A.">
        <title>Genomic and structural basis for evolution of tropane alkaloid biosynthesis.</title>
        <authorList>
            <person name="Wanga Y.-J."/>
            <person name="Taina T."/>
            <person name="Yua J.-Y."/>
            <person name="Lia J."/>
            <person name="Xua B."/>
            <person name="Chenc J."/>
            <person name="D'Auriad J.C."/>
            <person name="Huanga J.-P."/>
            <person name="Huanga S.-X."/>
        </authorList>
    </citation>
    <scope>NUCLEOTIDE SEQUENCE [LARGE SCALE GENOMIC DNA]</scope>
    <source>
        <strain evidence="3">cv. KIB-2019</strain>
    </source>
</reference>
<evidence type="ECO:0000313" key="2">
    <source>
        <dbReference type="EMBL" id="KAJ8557611.1"/>
    </source>
</evidence>
<protein>
    <submittedName>
        <fullName evidence="2">Uncharacterized protein</fullName>
    </submittedName>
</protein>
<proteinExistence type="predicted"/>
<feature type="compositionally biased region" description="Pro residues" evidence="1">
    <location>
        <begin position="10"/>
        <end position="27"/>
    </location>
</feature>
<name>A0A9Q1RIJ1_9SOLA</name>
<sequence length="96" mass="10246">MAPPNAYDQAPPPTHPPLVSSEPPPLPASKLSPHLPKPTPLEKSVGAHHSEKPTGSNNDSNSASSEMVIVVGKAVARLFPNRFLSSSISVTYRWKL</sequence>
<evidence type="ECO:0000256" key="1">
    <source>
        <dbReference type="SAM" id="MobiDB-lite"/>
    </source>
</evidence>
<dbReference type="EMBL" id="JAJAGQ010000007">
    <property type="protein sequence ID" value="KAJ8557611.1"/>
    <property type="molecule type" value="Genomic_DNA"/>
</dbReference>
<accession>A0A9Q1RIJ1</accession>
<keyword evidence="3" id="KW-1185">Reference proteome</keyword>
<dbReference type="AlphaFoldDB" id="A0A9Q1RIJ1"/>
<feature type="region of interest" description="Disordered" evidence="1">
    <location>
        <begin position="1"/>
        <end position="64"/>
    </location>
</feature>
<organism evidence="2 3">
    <name type="scientific">Anisodus acutangulus</name>
    <dbReference type="NCBI Taxonomy" id="402998"/>
    <lineage>
        <taxon>Eukaryota</taxon>
        <taxon>Viridiplantae</taxon>
        <taxon>Streptophyta</taxon>
        <taxon>Embryophyta</taxon>
        <taxon>Tracheophyta</taxon>
        <taxon>Spermatophyta</taxon>
        <taxon>Magnoliopsida</taxon>
        <taxon>eudicotyledons</taxon>
        <taxon>Gunneridae</taxon>
        <taxon>Pentapetalae</taxon>
        <taxon>asterids</taxon>
        <taxon>lamiids</taxon>
        <taxon>Solanales</taxon>
        <taxon>Solanaceae</taxon>
        <taxon>Solanoideae</taxon>
        <taxon>Hyoscyameae</taxon>
        <taxon>Anisodus</taxon>
    </lineage>
</organism>
<dbReference type="Proteomes" id="UP001152561">
    <property type="component" value="Unassembled WGS sequence"/>
</dbReference>
<comment type="caution">
    <text evidence="2">The sequence shown here is derived from an EMBL/GenBank/DDBJ whole genome shotgun (WGS) entry which is preliminary data.</text>
</comment>
<feature type="compositionally biased region" description="Polar residues" evidence="1">
    <location>
        <begin position="53"/>
        <end position="64"/>
    </location>
</feature>
<evidence type="ECO:0000313" key="3">
    <source>
        <dbReference type="Proteomes" id="UP001152561"/>
    </source>
</evidence>
<gene>
    <name evidence="2" type="ORF">K7X08_003236</name>
</gene>